<dbReference type="Gene3D" id="3.30.390.50">
    <property type="entry name" value="CO dehydrogenase flavoprotein, C-terminal domain"/>
    <property type="match status" value="1"/>
</dbReference>
<evidence type="ECO:0000313" key="3">
    <source>
        <dbReference type="EMBL" id="MBB4413111.1"/>
    </source>
</evidence>
<sequence length="349" mass="38249">MHGEYKVQGGKLVVVDLEIADGRLSQVQVSGDFFLEPAEALDDIRASLEGLSASATVEDIIAAVRTGLRPGAEMIGFSPEAVAIAIRRALGVTGTWRDYEWQIIETPALTPTMHLAMDEVLAKEVASGRRGPCLRFWEWERPAIILGGFQSLRNEVDMEATAELGIETVRRVTGGGAMLVEPGNSVTYSLYAPAELVRDMSFADSYAFLDDWVLKALQSLGIDAFYKPLNDISSSKGKIGGAAQKRFSSGAVLHHVTMAYDMDAEKMVKVLRIGREKLSDKGTTSAVKRVDPLRSQTGLPREEIIRRMKETFVSLNGGTPGTISEEEYAAAEELAAEKFSREEWLRHIP</sequence>
<evidence type="ECO:0000313" key="5">
    <source>
        <dbReference type="Proteomes" id="UP000520770"/>
    </source>
</evidence>
<keyword evidence="2" id="KW-0436">Ligase</keyword>
<accession>A0A7W6SBK0</accession>
<dbReference type="Pfam" id="PF21948">
    <property type="entry name" value="LplA-B_cat"/>
    <property type="match status" value="1"/>
</dbReference>
<dbReference type="PROSITE" id="PS51733">
    <property type="entry name" value="BPL_LPL_CATALYTIC"/>
    <property type="match status" value="1"/>
</dbReference>
<dbReference type="GO" id="GO:0016979">
    <property type="term" value="F:lipoate-protein ligase activity"/>
    <property type="evidence" value="ECO:0007669"/>
    <property type="project" value="UniProtKB-EC"/>
</dbReference>
<dbReference type="PANTHER" id="PTHR43679:SF2">
    <property type="entry name" value="OCTANOYL-[GCVH]:PROTEIN N-OCTANOYLTRANSFERASE"/>
    <property type="match status" value="1"/>
</dbReference>
<dbReference type="InterPro" id="IPR004143">
    <property type="entry name" value="BPL_LPL_catalytic"/>
</dbReference>
<evidence type="ECO:0000313" key="2">
    <source>
        <dbReference type="EMBL" id="MBB4349932.1"/>
    </source>
</evidence>
<evidence type="ECO:0000259" key="1">
    <source>
        <dbReference type="PROSITE" id="PS51733"/>
    </source>
</evidence>
<evidence type="ECO:0000313" key="7">
    <source>
        <dbReference type="Proteomes" id="UP000576087"/>
    </source>
</evidence>
<dbReference type="AlphaFoldDB" id="A0A7W6SBK0"/>
<evidence type="ECO:0000313" key="6">
    <source>
        <dbReference type="Proteomes" id="UP000524535"/>
    </source>
</evidence>
<protein>
    <submittedName>
        <fullName evidence="2">Lipoate-protein ligase A</fullName>
        <ecNumber evidence="2">6.3.1.20</ecNumber>
    </submittedName>
</protein>
<evidence type="ECO:0000313" key="4">
    <source>
        <dbReference type="EMBL" id="MBB4447952.1"/>
    </source>
</evidence>
<dbReference type="CDD" id="cd16443">
    <property type="entry name" value="LplA"/>
    <property type="match status" value="1"/>
</dbReference>
<dbReference type="RefSeq" id="WP_183826055.1">
    <property type="nucleotide sequence ID" value="NZ_JACIGW010000004.1"/>
</dbReference>
<dbReference type="EC" id="6.3.1.20" evidence="2"/>
<reference evidence="5 6" key="1">
    <citation type="submission" date="2020-08" db="EMBL/GenBank/DDBJ databases">
        <title>Genomic Encyclopedia of Type Strains, Phase IV (KMG-V): Genome sequencing to study the core and pangenomes of soil and plant-associated prokaryotes.</title>
        <authorList>
            <person name="Whitman W."/>
        </authorList>
    </citation>
    <scope>NUCLEOTIDE SEQUENCE [LARGE SCALE GENOMIC DNA]</scope>
    <source>
        <strain evidence="3 6">SEMIA 444</strain>
        <strain evidence="2 5">SEMIA 448</strain>
        <strain evidence="4 7">SEMIA 452</strain>
    </source>
</reference>
<keyword evidence="6" id="KW-1185">Reference proteome</keyword>
<proteinExistence type="predicted"/>
<name>A0A7W6SBK0_9HYPH</name>
<dbReference type="InterPro" id="IPR050664">
    <property type="entry name" value="Octanoyltrans_LipM/LipL"/>
</dbReference>
<organism evidence="2 5">
    <name type="scientific">Aliirhizobium cellulosilyticum</name>
    <dbReference type="NCBI Taxonomy" id="393664"/>
    <lineage>
        <taxon>Bacteria</taxon>
        <taxon>Pseudomonadati</taxon>
        <taxon>Pseudomonadota</taxon>
        <taxon>Alphaproteobacteria</taxon>
        <taxon>Hyphomicrobiales</taxon>
        <taxon>Rhizobiaceae</taxon>
        <taxon>Aliirhizobium</taxon>
    </lineage>
</organism>
<dbReference type="EMBL" id="JACIHM010000005">
    <property type="protein sequence ID" value="MBB4447952.1"/>
    <property type="molecule type" value="Genomic_DNA"/>
</dbReference>
<comment type="caution">
    <text evidence="2">The sequence shown here is derived from an EMBL/GenBank/DDBJ whole genome shotgun (WGS) entry which is preliminary data.</text>
</comment>
<gene>
    <name evidence="3" type="ORF">GGE31_003637</name>
    <name evidence="2" type="ORF">GGE33_003695</name>
    <name evidence="4" type="ORF">GGE35_003787</name>
</gene>
<dbReference type="Proteomes" id="UP000576087">
    <property type="component" value="Unassembled WGS sequence"/>
</dbReference>
<dbReference type="EMBL" id="JACIGY010000005">
    <property type="protein sequence ID" value="MBB4413111.1"/>
    <property type="molecule type" value="Genomic_DNA"/>
</dbReference>
<dbReference type="Proteomes" id="UP000520770">
    <property type="component" value="Unassembled WGS sequence"/>
</dbReference>
<dbReference type="SUPFAM" id="SSF55681">
    <property type="entry name" value="Class II aaRS and biotin synthetases"/>
    <property type="match status" value="1"/>
</dbReference>
<dbReference type="Gene3D" id="3.30.930.10">
    <property type="entry name" value="Bira Bifunctional Protein, Domain 2"/>
    <property type="match status" value="1"/>
</dbReference>
<dbReference type="EMBL" id="JACIGW010000004">
    <property type="protein sequence ID" value="MBB4349932.1"/>
    <property type="molecule type" value="Genomic_DNA"/>
</dbReference>
<dbReference type="InterPro" id="IPR045864">
    <property type="entry name" value="aa-tRNA-synth_II/BPL/LPL"/>
</dbReference>
<dbReference type="PANTHER" id="PTHR43679">
    <property type="entry name" value="OCTANOYLTRANSFERASE LIPM-RELATED"/>
    <property type="match status" value="1"/>
</dbReference>
<dbReference type="Proteomes" id="UP000524535">
    <property type="component" value="Unassembled WGS sequence"/>
</dbReference>
<feature type="domain" description="BPL/LPL catalytic" evidence="1">
    <location>
        <begin position="128"/>
        <end position="320"/>
    </location>
</feature>